<protein>
    <submittedName>
        <fullName evidence="7">Solute carrier family 35 member 2</fullName>
    </submittedName>
</protein>
<dbReference type="STRING" id="32507.ENSNBRP00000012862"/>
<dbReference type="InterPro" id="IPR007271">
    <property type="entry name" value="Nuc_sug_transpt"/>
</dbReference>
<dbReference type="GO" id="GO:0015165">
    <property type="term" value="F:pyrimidine nucleotide-sugar transmembrane transporter activity"/>
    <property type="evidence" value="ECO:0007669"/>
    <property type="project" value="InterPro"/>
</dbReference>
<proteinExistence type="predicted"/>
<keyword evidence="2" id="KW-0813">Transport</keyword>
<dbReference type="GO" id="GO:0000139">
    <property type="term" value="C:Golgi membrane"/>
    <property type="evidence" value="ECO:0007669"/>
    <property type="project" value="UniProtKB-SubCell"/>
</dbReference>
<comment type="subcellular location">
    <subcellularLocation>
        <location evidence="1">Membrane</location>
        <topology evidence="1">Multi-pass membrane protein</topology>
    </subcellularLocation>
</comment>
<evidence type="ECO:0000313" key="8">
    <source>
        <dbReference type="Proteomes" id="UP000261580"/>
    </source>
</evidence>
<name>A0A3Q4H8S0_NEOBR</name>
<accession>A0A3Q4H8S0</accession>
<dbReference type="Proteomes" id="UP000261580">
    <property type="component" value="Unassembled WGS sequence"/>
</dbReference>
<evidence type="ECO:0000256" key="2">
    <source>
        <dbReference type="ARBA" id="ARBA00022597"/>
    </source>
</evidence>
<keyword evidence="3 6" id="KW-0812">Transmembrane</keyword>
<evidence type="ECO:0000256" key="1">
    <source>
        <dbReference type="ARBA" id="ARBA00004141"/>
    </source>
</evidence>
<feature type="transmembrane region" description="Helical" evidence="6">
    <location>
        <begin position="34"/>
        <end position="54"/>
    </location>
</feature>
<dbReference type="AlphaFoldDB" id="A0A3Q4H8S0"/>
<keyword evidence="8" id="KW-1185">Reference proteome</keyword>
<sequence>LISMGLSASTSWPGLNPRTLAGLCPSELHRRLKYISLAVLVVQNASLILSIRYVRTLPGDRFFTTSAVVMAEVLKVLTCLVIILLQKRLNVKETVYFLIDVIVVQYKDTLKLAVPSLIYTLQNNLQYVAISNLPALSLPSWPPSFLTS</sequence>
<organism evidence="7 8">
    <name type="scientific">Neolamprologus brichardi</name>
    <name type="common">Fairy cichlid</name>
    <name type="synonym">Lamprologus brichardi</name>
    <dbReference type="NCBI Taxonomy" id="32507"/>
    <lineage>
        <taxon>Eukaryota</taxon>
        <taxon>Metazoa</taxon>
        <taxon>Chordata</taxon>
        <taxon>Craniata</taxon>
        <taxon>Vertebrata</taxon>
        <taxon>Euteleostomi</taxon>
        <taxon>Actinopterygii</taxon>
        <taxon>Neopterygii</taxon>
        <taxon>Teleostei</taxon>
        <taxon>Neoteleostei</taxon>
        <taxon>Acanthomorphata</taxon>
        <taxon>Ovalentaria</taxon>
        <taxon>Cichlomorphae</taxon>
        <taxon>Cichliformes</taxon>
        <taxon>Cichlidae</taxon>
        <taxon>African cichlids</taxon>
        <taxon>Pseudocrenilabrinae</taxon>
        <taxon>Lamprologini</taxon>
        <taxon>Neolamprologus</taxon>
    </lineage>
</organism>
<dbReference type="PANTHER" id="PTHR10231">
    <property type="entry name" value="NUCLEOTIDE-SUGAR TRANSMEMBRANE TRANSPORTER"/>
    <property type="match status" value="1"/>
</dbReference>
<evidence type="ECO:0000313" key="7">
    <source>
        <dbReference type="Ensembl" id="ENSNBRP00000012862.1"/>
    </source>
</evidence>
<dbReference type="OMA" id="MDEEIFM"/>
<dbReference type="Ensembl" id="ENSNBRT00000013227.1">
    <property type="protein sequence ID" value="ENSNBRP00000012862.1"/>
    <property type="gene ID" value="ENSNBRG00000010015.1"/>
</dbReference>
<evidence type="ECO:0000256" key="4">
    <source>
        <dbReference type="ARBA" id="ARBA00022989"/>
    </source>
</evidence>
<reference evidence="7" key="1">
    <citation type="submission" date="2025-08" db="UniProtKB">
        <authorList>
            <consortium name="Ensembl"/>
        </authorList>
    </citation>
    <scope>IDENTIFICATION</scope>
</reference>
<keyword evidence="5 6" id="KW-0472">Membrane</keyword>
<dbReference type="Pfam" id="PF04142">
    <property type="entry name" value="Nuc_sug_transp"/>
    <property type="match status" value="1"/>
</dbReference>
<dbReference type="GeneTree" id="ENSGT00950000182827"/>
<evidence type="ECO:0000256" key="5">
    <source>
        <dbReference type="ARBA" id="ARBA00023136"/>
    </source>
</evidence>
<keyword evidence="2" id="KW-0762">Sugar transport</keyword>
<evidence type="ECO:0000256" key="3">
    <source>
        <dbReference type="ARBA" id="ARBA00022692"/>
    </source>
</evidence>
<dbReference type="Bgee" id="ENSNBRG00000010015">
    <property type="expression patterns" value="Expressed in blood and 6 other cell types or tissues"/>
</dbReference>
<keyword evidence="4 6" id="KW-1133">Transmembrane helix</keyword>
<feature type="transmembrane region" description="Helical" evidence="6">
    <location>
        <begin position="66"/>
        <end position="85"/>
    </location>
</feature>
<reference evidence="7" key="2">
    <citation type="submission" date="2025-09" db="UniProtKB">
        <authorList>
            <consortium name="Ensembl"/>
        </authorList>
    </citation>
    <scope>IDENTIFICATION</scope>
</reference>
<evidence type="ECO:0000256" key="6">
    <source>
        <dbReference type="SAM" id="Phobius"/>
    </source>
</evidence>